<dbReference type="Pfam" id="PF13495">
    <property type="entry name" value="Phage_int_SAM_4"/>
    <property type="match status" value="1"/>
</dbReference>
<dbReference type="PANTHER" id="PTHR30349:SF64">
    <property type="entry name" value="PROPHAGE INTEGRASE INTD-RELATED"/>
    <property type="match status" value="1"/>
</dbReference>
<dbReference type="InterPro" id="IPR002104">
    <property type="entry name" value="Integrase_catalytic"/>
</dbReference>
<reference evidence="7" key="1">
    <citation type="journal article" date="2019" name="Int. J. Syst. Evol. Microbiol.">
        <title>The Global Catalogue of Microorganisms (GCM) 10K type strain sequencing project: providing services to taxonomists for standard genome sequencing and annotation.</title>
        <authorList>
            <consortium name="The Broad Institute Genomics Platform"/>
            <consortium name="The Broad Institute Genome Sequencing Center for Infectious Disease"/>
            <person name="Wu L."/>
            <person name="Ma J."/>
        </authorList>
    </citation>
    <scope>NUCLEOTIDE SEQUENCE [LARGE SCALE GENOMIC DNA]</scope>
    <source>
        <strain evidence="7">JCM 16545</strain>
    </source>
</reference>
<evidence type="ECO:0000313" key="7">
    <source>
        <dbReference type="Proteomes" id="UP001597297"/>
    </source>
</evidence>
<name>A0ABW5E524_9BACT</name>
<gene>
    <name evidence="6" type="ORF">ACFSQZ_14790</name>
</gene>
<dbReference type="SUPFAM" id="SSF56349">
    <property type="entry name" value="DNA breaking-rejoining enzymes"/>
    <property type="match status" value="1"/>
</dbReference>
<evidence type="ECO:0000313" key="6">
    <source>
        <dbReference type="EMBL" id="MFD2277733.1"/>
    </source>
</evidence>
<proteinExistence type="inferred from homology"/>
<dbReference type="InterPro" id="IPR050090">
    <property type="entry name" value="Tyrosine_recombinase_XerCD"/>
</dbReference>
<sequence>MSNIPFNDKRGNRVGVDLSEAVDREDKYKEAHGEWCDDLEASRDLNPKDKRGYAFILRWYEGWRLGNNLESSVASARAFWRAEVMEKPRETWQLDEWAAGMRWYKRWLELCMQEYGYVPKSLEEKVRRAVISTGKRRGLSPRTIKCYANWAGRYAGWVGERKRVLDPVMARKWLTRLVEKEKVSYSTQKQGLNSLAFLFKDVAGWNEVDLGVHFRKRSSHIPTVLTVDEVKRVFARMEGKYRLAAELQYGAGLRLKELLGLRVKDVDLERKTVTVRQGKGRKDRVTVLPDNLVERLRAQLDEARLVYNADRERNAEGVHLPDALARKMPMAGQSWLWFWIFPAIRETRDPISGVTRRHHMHEAGYSKCMKKAAATAGIDKRMTTHVLRHSFATHLLEGGTDLRTIQDLLGHDNITTTEIYTHVVKNVGGSGVKSPLDGF</sequence>
<dbReference type="InterPro" id="IPR013762">
    <property type="entry name" value="Integrase-like_cat_sf"/>
</dbReference>
<dbReference type="PANTHER" id="PTHR30349">
    <property type="entry name" value="PHAGE INTEGRASE-RELATED"/>
    <property type="match status" value="1"/>
</dbReference>
<dbReference type="Gene3D" id="1.10.150.130">
    <property type="match status" value="1"/>
</dbReference>
<dbReference type="Gene3D" id="1.10.443.10">
    <property type="entry name" value="Intergrase catalytic core"/>
    <property type="match status" value="1"/>
</dbReference>
<protein>
    <submittedName>
        <fullName evidence="6">Integron integrase</fullName>
    </submittedName>
</protein>
<evidence type="ECO:0000256" key="1">
    <source>
        <dbReference type="ARBA" id="ARBA00008857"/>
    </source>
</evidence>
<evidence type="ECO:0000256" key="3">
    <source>
        <dbReference type="ARBA" id="ARBA00023125"/>
    </source>
</evidence>
<dbReference type="InterPro" id="IPR011010">
    <property type="entry name" value="DNA_brk_join_enz"/>
</dbReference>
<dbReference type="RefSeq" id="WP_377092594.1">
    <property type="nucleotide sequence ID" value="NZ_JBHSJM010000001.1"/>
</dbReference>
<evidence type="ECO:0000256" key="2">
    <source>
        <dbReference type="ARBA" id="ARBA00022908"/>
    </source>
</evidence>
<feature type="domain" description="Tyr recombinase" evidence="5">
    <location>
        <begin position="220"/>
        <end position="433"/>
    </location>
</feature>
<dbReference type="Proteomes" id="UP001597297">
    <property type="component" value="Unassembled WGS sequence"/>
</dbReference>
<dbReference type="PROSITE" id="PS51898">
    <property type="entry name" value="TYR_RECOMBINASE"/>
    <property type="match status" value="1"/>
</dbReference>
<evidence type="ECO:0000256" key="4">
    <source>
        <dbReference type="ARBA" id="ARBA00023172"/>
    </source>
</evidence>
<dbReference type="InterPro" id="IPR011946">
    <property type="entry name" value="Integrase_integron-type"/>
</dbReference>
<dbReference type="Pfam" id="PF00589">
    <property type="entry name" value="Phage_integrase"/>
    <property type="match status" value="1"/>
</dbReference>
<evidence type="ECO:0000259" key="5">
    <source>
        <dbReference type="PROSITE" id="PS51898"/>
    </source>
</evidence>
<keyword evidence="7" id="KW-1185">Reference proteome</keyword>
<dbReference type="InterPro" id="IPR010998">
    <property type="entry name" value="Integrase_recombinase_N"/>
</dbReference>
<keyword evidence="2" id="KW-0229">DNA integration</keyword>
<keyword evidence="3" id="KW-0238">DNA-binding</keyword>
<keyword evidence="4" id="KW-0233">DNA recombination</keyword>
<dbReference type="EMBL" id="JBHUJC010000045">
    <property type="protein sequence ID" value="MFD2277733.1"/>
    <property type="molecule type" value="Genomic_DNA"/>
</dbReference>
<organism evidence="6 7">
    <name type="scientific">Rubritalea spongiae</name>
    <dbReference type="NCBI Taxonomy" id="430797"/>
    <lineage>
        <taxon>Bacteria</taxon>
        <taxon>Pseudomonadati</taxon>
        <taxon>Verrucomicrobiota</taxon>
        <taxon>Verrucomicrobiia</taxon>
        <taxon>Verrucomicrobiales</taxon>
        <taxon>Rubritaleaceae</taxon>
        <taxon>Rubritalea</taxon>
    </lineage>
</organism>
<dbReference type="InterPro" id="IPR004107">
    <property type="entry name" value="Integrase_SAM-like_N"/>
</dbReference>
<accession>A0ABW5E524</accession>
<dbReference type="NCBIfam" id="TIGR02249">
    <property type="entry name" value="integrase_gron"/>
    <property type="match status" value="1"/>
</dbReference>
<comment type="caution">
    <text evidence="6">The sequence shown here is derived from an EMBL/GenBank/DDBJ whole genome shotgun (WGS) entry which is preliminary data.</text>
</comment>
<comment type="similarity">
    <text evidence="1">Belongs to the 'phage' integrase family.</text>
</comment>